<sequence>YNILIFLLQAPVSLNRRHSDGYNLIHSLLAMHLCKNNAARRNYTDNGPLASVCLDPEDTTPTGLDTTSSPEEQEGLNPIIILIPVVLAVLIISMIVCCIFISRRWKKKDKCQEDPYLDGTTSEKVPMPMFEEDVPSVLELEMEELGQWMQNEGRLTKLQTGEIKKKKKKTCFVKF</sequence>
<evidence type="ECO:0008006" key="5">
    <source>
        <dbReference type="Google" id="ProtNLM"/>
    </source>
</evidence>
<accession>A0A3Q3VVG1</accession>
<evidence type="ECO:0000256" key="2">
    <source>
        <dbReference type="SAM" id="Phobius"/>
    </source>
</evidence>
<dbReference type="Pfam" id="PF15102">
    <property type="entry name" value="TMEM154"/>
    <property type="match status" value="1"/>
</dbReference>
<evidence type="ECO:0000256" key="1">
    <source>
        <dbReference type="SAM" id="MobiDB-lite"/>
    </source>
</evidence>
<reference evidence="3" key="1">
    <citation type="submission" date="2025-08" db="UniProtKB">
        <authorList>
            <consortium name="Ensembl"/>
        </authorList>
    </citation>
    <scope>IDENTIFICATION</scope>
</reference>
<keyword evidence="2" id="KW-1133">Transmembrane helix</keyword>
<feature type="region of interest" description="Disordered" evidence="1">
    <location>
        <begin position="52"/>
        <end position="71"/>
    </location>
</feature>
<keyword evidence="2" id="KW-0812">Transmembrane</keyword>
<dbReference type="Proteomes" id="UP000261620">
    <property type="component" value="Unplaced"/>
</dbReference>
<feature type="transmembrane region" description="Helical" evidence="2">
    <location>
        <begin position="79"/>
        <end position="101"/>
    </location>
</feature>
<dbReference type="Ensembl" id="ENSMMOT00000007007.1">
    <property type="protein sequence ID" value="ENSMMOP00000006881.1"/>
    <property type="gene ID" value="ENSMMOG00000005343.1"/>
</dbReference>
<dbReference type="InterPro" id="IPR028064">
    <property type="entry name" value="TMEM154"/>
</dbReference>
<keyword evidence="2" id="KW-0472">Membrane</keyword>
<name>A0A3Q3VVG1_MOLML</name>
<dbReference type="PANTHER" id="PTHR36526:SF1">
    <property type="entry name" value="TRANSMEMBRANE PROTEIN 154"/>
    <property type="match status" value="1"/>
</dbReference>
<dbReference type="InterPro" id="IPR053087">
    <property type="entry name" value="TMEM154-like"/>
</dbReference>
<evidence type="ECO:0000313" key="3">
    <source>
        <dbReference type="Ensembl" id="ENSMMOP00000006881.1"/>
    </source>
</evidence>
<organism evidence="3 4">
    <name type="scientific">Mola mola</name>
    <name type="common">Ocean sunfish</name>
    <name type="synonym">Tetraodon mola</name>
    <dbReference type="NCBI Taxonomy" id="94237"/>
    <lineage>
        <taxon>Eukaryota</taxon>
        <taxon>Metazoa</taxon>
        <taxon>Chordata</taxon>
        <taxon>Craniata</taxon>
        <taxon>Vertebrata</taxon>
        <taxon>Euteleostomi</taxon>
        <taxon>Actinopterygii</taxon>
        <taxon>Neopterygii</taxon>
        <taxon>Teleostei</taxon>
        <taxon>Neoteleostei</taxon>
        <taxon>Acanthomorphata</taxon>
        <taxon>Eupercaria</taxon>
        <taxon>Tetraodontiformes</taxon>
        <taxon>Molidae</taxon>
        <taxon>Mola</taxon>
    </lineage>
</organism>
<reference evidence="3" key="2">
    <citation type="submission" date="2025-09" db="UniProtKB">
        <authorList>
            <consortium name="Ensembl"/>
        </authorList>
    </citation>
    <scope>IDENTIFICATION</scope>
</reference>
<proteinExistence type="predicted"/>
<keyword evidence="4" id="KW-1185">Reference proteome</keyword>
<feature type="compositionally biased region" description="Polar residues" evidence="1">
    <location>
        <begin position="59"/>
        <end position="70"/>
    </location>
</feature>
<evidence type="ECO:0000313" key="4">
    <source>
        <dbReference type="Proteomes" id="UP000261620"/>
    </source>
</evidence>
<dbReference type="STRING" id="94237.ENSMMOP00000006881"/>
<dbReference type="AlphaFoldDB" id="A0A3Q3VVG1"/>
<protein>
    <recommendedName>
        <fullName evidence="5">Transmembrane protein 154</fullName>
    </recommendedName>
</protein>
<dbReference type="PANTHER" id="PTHR36526">
    <property type="entry name" value="TRANSMEMBRANE PROTEIN 154"/>
    <property type="match status" value="1"/>
</dbReference>